<evidence type="ECO:0000313" key="1">
    <source>
        <dbReference type="EMBL" id="CAG6600442.1"/>
    </source>
</evidence>
<dbReference type="EMBL" id="HBUE01345565">
    <property type="protein sequence ID" value="CAG6600435.1"/>
    <property type="molecule type" value="Transcribed_RNA"/>
</dbReference>
<proteinExistence type="predicted"/>
<dbReference type="EMBL" id="HBUE01345570">
    <property type="protein sequence ID" value="CAG6600442.1"/>
    <property type="molecule type" value="Transcribed_RNA"/>
</dbReference>
<dbReference type="EMBL" id="HBUE01345569">
    <property type="protein sequence ID" value="CAG6600440.1"/>
    <property type="molecule type" value="Transcribed_RNA"/>
</dbReference>
<accession>A0A8D8PF26</accession>
<dbReference type="EMBL" id="HBUE01238594">
    <property type="protein sequence ID" value="CAG6548219.1"/>
    <property type="molecule type" value="Transcribed_RNA"/>
</dbReference>
<dbReference type="EMBL" id="HBUE01010713">
    <property type="protein sequence ID" value="CAG6448284.1"/>
    <property type="molecule type" value="Transcribed_RNA"/>
</dbReference>
<sequence length="121" mass="14116">MVQLLSDKSLLNHLRNINRFFLLLLTGILRTVIHLQPLEAPLSEHPLHRTLDFHFRFLLRTLRNVFLVTIPSLSHQLSVLVIFGSFQRVIVPGRTSGGHLVAGRFQQVYLLHRKTFLFQRQ</sequence>
<dbReference type="EMBL" id="HBUE01010719">
    <property type="protein sequence ID" value="CAG6448292.1"/>
    <property type="molecule type" value="Transcribed_RNA"/>
</dbReference>
<dbReference type="AlphaFoldDB" id="A0A8D8PF26"/>
<name>A0A8D8PF26_CULPI</name>
<protein>
    <submittedName>
        <fullName evidence="1">(northern house mosquito) hypothetical protein</fullName>
    </submittedName>
</protein>
<dbReference type="EMBL" id="HBUE01238597">
    <property type="protein sequence ID" value="CAG6548222.1"/>
    <property type="molecule type" value="Transcribed_RNA"/>
</dbReference>
<dbReference type="EMBL" id="HBUE01010718">
    <property type="protein sequence ID" value="CAG6448290.1"/>
    <property type="molecule type" value="Transcribed_RNA"/>
</dbReference>
<dbReference type="EMBL" id="HBUE01345566">
    <property type="protein sequence ID" value="CAG6600437.1"/>
    <property type="molecule type" value="Transcribed_RNA"/>
</dbReference>
<dbReference type="EMBL" id="HBUE01238598">
    <property type="protein sequence ID" value="CAG6548224.1"/>
    <property type="molecule type" value="Transcribed_RNA"/>
</dbReference>
<dbReference type="EMBL" id="HBUE01238593">
    <property type="protein sequence ID" value="CAG6548217.1"/>
    <property type="molecule type" value="Transcribed_RNA"/>
</dbReference>
<organism evidence="1">
    <name type="scientific">Culex pipiens</name>
    <name type="common">House mosquito</name>
    <dbReference type="NCBI Taxonomy" id="7175"/>
    <lineage>
        <taxon>Eukaryota</taxon>
        <taxon>Metazoa</taxon>
        <taxon>Ecdysozoa</taxon>
        <taxon>Arthropoda</taxon>
        <taxon>Hexapoda</taxon>
        <taxon>Insecta</taxon>
        <taxon>Pterygota</taxon>
        <taxon>Neoptera</taxon>
        <taxon>Endopterygota</taxon>
        <taxon>Diptera</taxon>
        <taxon>Nematocera</taxon>
        <taxon>Culicoidea</taxon>
        <taxon>Culicidae</taxon>
        <taxon>Culicinae</taxon>
        <taxon>Culicini</taxon>
        <taxon>Culex</taxon>
        <taxon>Culex</taxon>
    </lineage>
</organism>
<dbReference type="EMBL" id="HBUE01010716">
    <property type="protein sequence ID" value="CAG6448287.1"/>
    <property type="molecule type" value="Transcribed_RNA"/>
</dbReference>
<reference evidence="1" key="1">
    <citation type="submission" date="2021-05" db="EMBL/GenBank/DDBJ databases">
        <authorList>
            <person name="Alioto T."/>
            <person name="Alioto T."/>
            <person name="Gomez Garrido J."/>
        </authorList>
    </citation>
    <scope>NUCLEOTIDE SEQUENCE</scope>
</reference>